<sequence>MTEEWRTEAVEAVLRVLAQTGLGVSPGGIAANIERLLREDVDVAAVEDALERLADRNMVKSLDAGDYYRLTERGREYATAEFGDDVFGYID</sequence>
<keyword evidence="2" id="KW-1185">Reference proteome</keyword>
<dbReference type="Gene3D" id="1.10.10.10">
    <property type="entry name" value="Winged helix-like DNA-binding domain superfamily/Winged helix DNA-binding domain"/>
    <property type="match status" value="1"/>
</dbReference>
<dbReference type="AlphaFoldDB" id="A0A830F1U6"/>
<comment type="caution">
    <text evidence="1">The sequence shown here is derived from an EMBL/GenBank/DDBJ whole genome shotgun (WGS) entry which is preliminary data.</text>
</comment>
<accession>A0A830F1U6</accession>
<reference evidence="1 2" key="1">
    <citation type="journal article" date="2019" name="Int. J. Syst. Evol. Microbiol.">
        <title>The Global Catalogue of Microorganisms (GCM) 10K type strain sequencing project: providing services to taxonomists for standard genome sequencing and annotation.</title>
        <authorList>
            <consortium name="The Broad Institute Genomics Platform"/>
            <consortium name="The Broad Institute Genome Sequencing Center for Infectious Disease"/>
            <person name="Wu L."/>
            <person name="Ma J."/>
        </authorList>
    </citation>
    <scope>NUCLEOTIDE SEQUENCE [LARGE SCALE GENOMIC DNA]</scope>
    <source>
        <strain evidence="1 2">JCM 19585</strain>
    </source>
</reference>
<dbReference type="Proteomes" id="UP000628840">
    <property type="component" value="Unassembled WGS sequence"/>
</dbReference>
<dbReference type="RefSeq" id="WP_188881252.1">
    <property type="nucleotide sequence ID" value="NZ_BMPF01000002.1"/>
</dbReference>
<evidence type="ECO:0000313" key="1">
    <source>
        <dbReference type="EMBL" id="GGL31206.1"/>
    </source>
</evidence>
<protein>
    <submittedName>
        <fullName evidence="1">Uncharacterized protein</fullName>
    </submittedName>
</protein>
<dbReference type="InterPro" id="IPR036388">
    <property type="entry name" value="WH-like_DNA-bd_sf"/>
</dbReference>
<evidence type="ECO:0000313" key="2">
    <source>
        <dbReference type="Proteomes" id="UP000628840"/>
    </source>
</evidence>
<proteinExistence type="predicted"/>
<gene>
    <name evidence="1" type="ORF">GCM10009037_13670</name>
</gene>
<dbReference type="EMBL" id="BMPF01000002">
    <property type="protein sequence ID" value="GGL31206.1"/>
    <property type="molecule type" value="Genomic_DNA"/>
</dbReference>
<dbReference type="InterPro" id="IPR036390">
    <property type="entry name" value="WH_DNA-bd_sf"/>
</dbReference>
<name>A0A830F1U6_9EURY</name>
<dbReference type="SUPFAM" id="SSF46785">
    <property type="entry name" value="Winged helix' DNA-binding domain"/>
    <property type="match status" value="1"/>
</dbReference>
<dbReference type="OrthoDB" id="256554at2157"/>
<organism evidence="1 2">
    <name type="scientific">Halarchaeum grantii</name>
    <dbReference type="NCBI Taxonomy" id="1193105"/>
    <lineage>
        <taxon>Archaea</taxon>
        <taxon>Methanobacteriati</taxon>
        <taxon>Methanobacteriota</taxon>
        <taxon>Stenosarchaea group</taxon>
        <taxon>Halobacteria</taxon>
        <taxon>Halobacteriales</taxon>
        <taxon>Halobacteriaceae</taxon>
    </lineage>
</organism>